<feature type="transmembrane region" description="Helical" evidence="8">
    <location>
        <begin position="160"/>
        <end position="177"/>
    </location>
</feature>
<keyword evidence="6 8" id="KW-1133">Transmembrane helix</keyword>
<organism evidence="9 10">
    <name type="scientific">Aureimonas altamirensis</name>
    <dbReference type="NCBI Taxonomy" id="370622"/>
    <lineage>
        <taxon>Bacteria</taxon>
        <taxon>Pseudomonadati</taxon>
        <taxon>Pseudomonadota</taxon>
        <taxon>Alphaproteobacteria</taxon>
        <taxon>Hyphomicrobiales</taxon>
        <taxon>Aurantimonadaceae</taxon>
        <taxon>Aureimonas</taxon>
    </lineage>
</organism>
<feature type="transmembrane region" description="Helical" evidence="8">
    <location>
        <begin position="184"/>
        <end position="202"/>
    </location>
</feature>
<evidence type="ECO:0000256" key="6">
    <source>
        <dbReference type="ARBA" id="ARBA00022989"/>
    </source>
</evidence>
<evidence type="ECO:0000256" key="3">
    <source>
        <dbReference type="ARBA" id="ARBA00022448"/>
    </source>
</evidence>
<comment type="subcellular location">
    <subcellularLocation>
        <location evidence="1">Cell membrane</location>
        <topology evidence="1">Multi-pass membrane protein</topology>
    </subcellularLocation>
</comment>
<evidence type="ECO:0000256" key="1">
    <source>
        <dbReference type="ARBA" id="ARBA00004651"/>
    </source>
</evidence>
<name>A0A0B1Q5U2_9HYPH</name>
<evidence type="ECO:0000256" key="4">
    <source>
        <dbReference type="ARBA" id="ARBA00022475"/>
    </source>
</evidence>
<dbReference type="GO" id="GO:1903785">
    <property type="term" value="P:L-valine transmembrane transport"/>
    <property type="evidence" value="ECO:0007669"/>
    <property type="project" value="TreeGrafter"/>
</dbReference>
<dbReference type="GO" id="GO:0005886">
    <property type="term" value="C:plasma membrane"/>
    <property type="evidence" value="ECO:0007669"/>
    <property type="project" value="UniProtKB-SubCell"/>
</dbReference>
<dbReference type="STRING" id="370622.LA66_06380"/>
<sequence>MLDTRELRAALRDVAPVLVPMLPFGALYGTLAMDGGFTAAEAIGMSAFVYAGASQLVALQLLAIESPLWAVVLSMFILNFRHVLYSASIGRHLGAFGPIQKTIGFFFLVDPSYASAEARALRGRLTKTYYFGYALALYVVWQLSTAIGVVFGGLIEDPRVFALDFVLPVYFLAQTMAFQKRDGFFPVAGASFAASALVYMTLGAPWHVTLGGLAGLVVAAVRPLPGDRE</sequence>
<keyword evidence="7 8" id="KW-0472">Membrane</keyword>
<proteinExistence type="inferred from homology"/>
<comment type="similarity">
    <text evidence="2">Belongs to the AzlC family.</text>
</comment>
<evidence type="ECO:0000256" key="5">
    <source>
        <dbReference type="ARBA" id="ARBA00022692"/>
    </source>
</evidence>
<dbReference type="PANTHER" id="PTHR34979:SF1">
    <property type="entry name" value="INNER MEMBRANE PROTEIN YGAZ"/>
    <property type="match status" value="1"/>
</dbReference>
<feature type="transmembrane region" description="Helical" evidence="8">
    <location>
        <begin position="68"/>
        <end position="84"/>
    </location>
</feature>
<evidence type="ECO:0000313" key="10">
    <source>
        <dbReference type="Proteomes" id="UP000030826"/>
    </source>
</evidence>
<dbReference type="InterPro" id="IPR011606">
    <property type="entry name" value="Brnchd-chn_aa_trnsp_permease"/>
</dbReference>
<dbReference type="Proteomes" id="UP000030826">
    <property type="component" value="Unassembled WGS sequence"/>
</dbReference>
<reference evidence="9 10" key="1">
    <citation type="submission" date="2014-09" db="EMBL/GenBank/DDBJ databases">
        <title>Isolation and characterization of Aurantimonas altamirensis ON-56566 from clinical sample following a dog bite.</title>
        <authorList>
            <person name="Eshaghi A."/>
            <person name="Li A."/>
            <person name="Shahinas D."/>
            <person name="Bahn P."/>
            <person name="Kus J.V."/>
            <person name="Patel S.N."/>
        </authorList>
    </citation>
    <scope>NUCLEOTIDE SEQUENCE [LARGE SCALE GENOMIC DNA]</scope>
    <source>
        <strain evidence="9 10">ON-56566</strain>
    </source>
</reference>
<protein>
    <submittedName>
        <fullName evidence="9">Branched-chain amino acid ABC transporter permease</fullName>
    </submittedName>
</protein>
<accession>A0A0B1Q5U2</accession>
<gene>
    <name evidence="9" type="ORF">LA66_06380</name>
</gene>
<feature type="transmembrane region" description="Helical" evidence="8">
    <location>
        <begin position="129"/>
        <end position="154"/>
    </location>
</feature>
<evidence type="ECO:0000256" key="2">
    <source>
        <dbReference type="ARBA" id="ARBA00010735"/>
    </source>
</evidence>
<dbReference type="OrthoDB" id="3579489at2"/>
<dbReference type="Pfam" id="PF03591">
    <property type="entry name" value="AzlC"/>
    <property type="match status" value="1"/>
</dbReference>
<evidence type="ECO:0000256" key="8">
    <source>
        <dbReference type="SAM" id="Phobius"/>
    </source>
</evidence>
<keyword evidence="5 8" id="KW-0812">Transmembrane</keyword>
<evidence type="ECO:0000313" key="9">
    <source>
        <dbReference type="EMBL" id="KHJ56208.1"/>
    </source>
</evidence>
<dbReference type="RefSeq" id="WP_039189701.1">
    <property type="nucleotide sequence ID" value="NZ_JAQRFV010000026.1"/>
</dbReference>
<comment type="caution">
    <text evidence="9">The sequence shown here is derived from an EMBL/GenBank/DDBJ whole genome shotgun (WGS) entry which is preliminary data.</text>
</comment>
<dbReference type="PANTHER" id="PTHR34979">
    <property type="entry name" value="INNER MEMBRANE PROTEIN YGAZ"/>
    <property type="match status" value="1"/>
</dbReference>
<dbReference type="AlphaFoldDB" id="A0A0B1Q5U2"/>
<evidence type="ECO:0000256" key="7">
    <source>
        <dbReference type="ARBA" id="ARBA00023136"/>
    </source>
</evidence>
<keyword evidence="3" id="KW-0813">Transport</keyword>
<dbReference type="EMBL" id="JRFJ01000001">
    <property type="protein sequence ID" value="KHJ56208.1"/>
    <property type="molecule type" value="Genomic_DNA"/>
</dbReference>
<keyword evidence="4" id="KW-1003">Cell membrane</keyword>